<evidence type="ECO:0000313" key="7">
    <source>
        <dbReference type="EMBL" id="PTU30327.1"/>
    </source>
</evidence>
<dbReference type="OrthoDB" id="9795789at2"/>
<reference evidence="7 8" key="1">
    <citation type="submission" date="2018-04" db="EMBL/GenBank/DDBJ databases">
        <title>Novel species isolated from glacier.</title>
        <authorList>
            <person name="Liu Q."/>
            <person name="Xin Y.-H."/>
        </authorList>
    </citation>
    <scope>NUCLEOTIDE SEQUENCE [LARGE SCALE GENOMIC DNA]</scope>
    <source>
        <strain evidence="7 8">GT1R17</strain>
    </source>
</reference>
<proteinExistence type="inferred from homology"/>
<name>A0A2T5MCQ1_9GAMM</name>
<organism evidence="7 8">
    <name type="scientific">Stenotrophobium rhamnosiphilum</name>
    <dbReference type="NCBI Taxonomy" id="2029166"/>
    <lineage>
        <taxon>Bacteria</taxon>
        <taxon>Pseudomonadati</taxon>
        <taxon>Pseudomonadota</taxon>
        <taxon>Gammaproteobacteria</taxon>
        <taxon>Nevskiales</taxon>
        <taxon>Nevskiaceae</taxon>
        <taxon>Stenotrophobium</taxon>
    </lineage>
</organism>
<evidence type="ECO:0000313" key="8">
    <source>
        <dbReference type="Proteomes" id="UP000244248"/>
    </source>
</evidence>
<comment type="caution">
    <text evidence="7">The sequence shown here is derived from an EMBL/GenBank/DDBJ whole genome shotgun (WGS) entry which is preliminary data.</text>
</comment>
<dbReference type="SUPFAM" id="SSF53613">
    <property type="entry name" value="Ribokinase-like"/>
    <property type="match status" value="1"/>
</dbReference>
<evidence type="ECO:0000256" key="2">
    <source>
        <dbReference type="ARBA" id="ARBA00022679"/>
    </source>
</evidence>
<evidence type="ECO:0000256" key="5">
    <source>
        <dbReference type="ARBA" id="ARBA00022840"/>
    </source>
</evidence>
<dbReference type="PROSITE" id="PS00584">
    <property type="entry name" value="PFKB_KINASES_2"/>
    <property type="match status" value="1"/>
</dbReference>
<feature type="domain" description="Carbohydrate kinase PfkB" evidence="6">
    <location>
        <begin position="29"/>
        <end position="90"/>
    </location>
</feature>
<dbReference type="AlphaFoldDB" id="A0A2T5MCQ1"/>
<dbReference type="PANTHER" id="PTHR43085">
    <property type="entry name" value="HEXOKINASE FAMILY MEMBER"/>
    <property type="match status" value="1"/>
</dbReference>
<evidence type="ECO:0000256" key="3">
    <source>
        <dbReference type="ARBA" id="ARBA00022741"/>
    </source>
</evidence>
<sequence>MTIQAPRIAGAGLFAVDVLVGPDGDVSKCSLGGSAGNVLAILGSLGWGTSPIGMLGDDSAADMLQDEFSAIGADLTFMRRSDDRRTPVVYQHQLSQPESHTHRFSFTCPCCGTRRKPQWDLRDHPATYDTELPSASVFFLDRPTESGIAMAQHYAELGGLVVFEPSEIGSDVALFRKALQYSHIVKYADDRINGLEDFDTSSVIVEIQTRGPRGLRFKTANLHLDWFELGAYALPTHKRDTAGAGDWCTAGLIYKLFNDGVSSRDDVGHESLLNALAFGQALSAFNCMTEGARGLLDAWRPEKIVEQARELSSLRLSAMLENQIAPSSPMSEDFLVRLVDDSIFAQRKSHLSTNNFLCCL</sequence>
<keyword evidence="2" id="KW-0808">Transferase</keyword>
<gene>
    <name evidence="7" type="ORF">CJD38_15385</name>
</gene>
<comment type="similarity">
    <text evidence="1">Belongs to the carbohydrate kinase PfkB family.</text>
</comment>
<dbReference type="Proteomes" id="UP000244248">
    <property type="component" value="Unassembled WGS sequence"/>
</dbReference>
<evidence type="ECO:0000256" key="1">
    <source>
        <dbReference type="ARBA" id="ARBA00010688"/>
    </source>
</evidence>
<keyword evidence="3" id="KW-0547">Nucleotide-binding</keyword>
<dbReference type="GO" id="GO:0016301">
    <property type="term" value="F:kinase activity"/>
    <property type="evidence" value="ECO:0007669"/>
    <property type="project" value="UniProtKB-KW"/>
</dbReference>
<dbReference type="InterPro" id="IPR050306">
    <property type="entry name" value="PfkB_Carbo_kinase"/>
</dbReference>
<dbReference type="InterPro" id="IPR002173">
    <property type="entry name" value="Carboh/pur_kinase_PfkB_CS"/>
</dbReference>
<dbReference type="InterPro" id="IPR011611">
    <property type="entry name" value="PfkB_dom"/>
</dbReference>
<dbReference type="GO" id="GO:0005524">
    <property type="term" value="F:ATP binding"/>
    <property type="evidence" value="ECO:0007669"/>
    <property type="project" value="UniProtKB-KW"/>
</dbReference>
<keyword evidence="5" id="KW-0067">ATP-binding</keyword>
<dbReference type="RefSeq" id="WP_107941271.1">
    <property type="nucleotide sequence ID" value="NZ_QANS01000006.1"/>
</dbReference>
<accession>A0A2T5MCQ1</accession>
<evidence type="ECO:0000259" key="6">
    <source>
        <dbReference type="Pfam" id="PF00294"/>
    </source>
</evidence>
<dbReference type="EMBL" id="QANS01000006">
    <property type="protein sequence ID" value="PTU30327.1"/>
    <property type="molecule type" value="Genomic_DNA"/>
</dbReference>
<dbReference type="PANTHER" id="PTHR43085:SF1">
    <property type="entry name" value="PSEUDOURIDINE KINASE-RELATED"/>
    <property type="match status" value="1"/>
</dbReference>
<keyword evidence="4" id="KW-0418">Kinase</keyword>
<protein>
    <recommendedName>
        <fullName evidence="6">Carbohydrate kinase PfkB domain-containing protein</fullName>
    </recommendedName>
</protein>
<dbReference type="Pfam" id="PF00294">
    <property type="entry name" value="PfkB"/>
    <property type="match status" value="1"/>
</dbReference>
<dbReference type="Gene3D" id="3.40.1190.20">
    <property type="match status" value="1"/>
</dbReference>
<dbReference type="InterPro" id="IPR029056">
    <property type="entry name" value="Ribokinase-like"/>
</dbReference>
<evidence type="ECO:0000256" key="4">
    <source>
        <dbReference type="ARBA" id="ARBA00022777"/>
    </source>
</evidence>
<keyword evidence="8" id="KW-1185">Reference proteome</keyword>